<name>A0A0L6V6D8_9BASI</name>
<comment type="caution">
    <text evidence="2">The sequence shown here is derived from an EMBL/GenBank/DDBJ whole genome shotgun (WGS) entry which is preliminary data.</text>
</comment>
<proteinExistence type="predicted"/>
<feature type="transmembrane region" description="Helical" evidence="1">
    <location>
        <begin position="202"/>
        <end position="224"/>
    </location>
</feature>
<reference evidence="2 3" key="1">
    <citation type="submission" date="2015-08" db="EMBL/GenBank/DDBJ databases">
        <title>Next Generation Sequencing and Analysis of the Genome of Puccinia sorghi L Schw, the Causal Agent of Maize Common Rust.</title>
        <authorList>
            <person name="Rochi L."/>
            <person name="Burguener G."/>
            <person name="Darino M."/>
            <person name="Turjanski A."/>
            <person name="Kreff E."/>
            <person name="Dieguez M.J."/>
            <person name="Sacco F."/>
        </authorList>
    </citation>
    <scope>NUCLEOTIDE SEQUENCE [LARGE SCALE GENOMIC DNA]</scope>
    <source>
        <strain evidence="2 3">RO10H11247</strain>
    </source>
</reference>
<sequence>MRTQFEGATYPGIPTTPQQIETYKMSRDSLTHQMQEWRHESNSSKLWPPGISAGLHLPQSVTGSIHLKCNCTHLQKRKWPQKSHFNSIQDKIYTKKMCIFLLLIKRTKINQNQKIIPQNPVCDFFLLILRGWEQYLILHLQCHKITGASQSQEYGWIAVWAGGKREERLIPGTGEVEKWPILQLHKKVTSGWHTHPVTNPTWFVIVHPDFCSSWMLFSSFFLISMGSRGKLDFSRISFSILFFFNLSLLFFFHLQLGLLGVAIFEARWFKRFFHFEFLFFHSWFERLWVTEYQYYMPNLPIAFKLSLALNPSNSFGVNTNKNKRNLPSSATACEINWAPGAFREQKMSNSMNTLYFSLYLMGLVTLFLGIKLANMLLIFCRLMICCEFLCMEMIQLYKYFNGQSGFFFGPSIDKPRSKRNPDFFDLLDELWVVESRELLELRIGIARGQIFDESRPMRHDILNLFLGYYQSRQISKHVFFNFPIIAFGRNFLIESMCHTLSHPNQTKH</sequence>
<evidence type="ECO:0000313" key="3">
    <source>
        <dbReference type="Proteomes" id="UP000037035"/>
    </source>
</evidence>
<keyword evidence="3" id="KW-1185">Reference proteome</keyword>
<keyword evidence="1" id="KW-0472">Membrane</keyword>
<keyword evidence="1" id="KW-0812">Transmembrane</keyword>
<dbReference type="EMBL" id="LAVV01007386">
    <property type="protein sequence ID" value="KNZ56112.1"/>
    <property type="molecule type" value="Genomic_DNA"/>
</dbReference>
<dbReference type="Proteomes" id="UP000037035">
    <property type="component" value="Unassembled WGS sequence"/>
</dbReference>
<accession>A0A0L6V6D8</accession>
<protein>
    <submittedName>
        <fullName evidence="2">Uncharacterized protein</fullName>
    </submittedName>
</protein>
<organism evidence="2 3">
    <name type="scientific">Puccinia sorghi</name>
    <dbReference type="NCBI Taxonomy" id="27349"/>
    <lineage>
        <taxon>Eukaryota</taxon>
        <taxon>Fungi</taxon>
        <taxon>Dikarya</taxon>
        <taxon>Basidiomycota</taxon>
        <taxon>Pucciniomycotina</taxon>
        <taxon>Pucciniomycetes</taxon>
        <taxon>Pucciniales</taxon>
        <taxon>Pucciniaceae</taxon>
        <taxon>Puccinia</taxon>
    </lineage>
</organism>
<evidence type="ECO:0000313" key="2">
    <source>
        <dbReference type="EMBL" id="KNZ56112.1"/>
    </source>
</evidence>
<evidence type="ECO:0000256" key="1">
    <source>
        <dbReference type="SAM" id="Phobius"/>
    </source>
</evidence>
<dbReference type="VEuPathDB" id="FungiDB:VP01_2495g5"/>
<keyword evidence="1" id="KW-1133">Transmembrane helix</keyword>
<feature type="transmembrane region" description="Helical" evidence="1">
    <location>
        <begin position="236"/>
        <end position="264"/>
    </location>
</feature>
<feature type="transmembrane region" description="Helical" evidence="1">
    <location>
        <begin position="353"/>
        <end position="370"/>
    </location>
</feature>
<dbReference type="AlphaFoldDB" id="A0A0L6V6D8"/>
<gene>
    <name evidence="2" type="ORF">VP01_2495g5</name>
</gene>